<feature type="transmembrane region" description="Helical" evidence="2">
    <location>
        <begin position="96"/>
        <end position="118"/>
    </location>
</feature>
<reference evidence="3 4" key="1">
    <citation type="submission" date="2021-02" db="EMBL/GenBank/DDBJ databases">
        <title>De Novo genome assembly of isolated myxobacteria.</title>
        <authorList>
            <person name="Stevens D.C."/>
        </authorList>
    </citation>
    <scope>NUCLEOTIDE SEQUENCE [LARGE SCALE GENOMIC DNA]</scope>
    <source>
        <strain evidence="3 4">SCHIC003</strain>
    </source>
</reference>
<dbReference type="Proteomes" id="UP000663090">
    <property type="component" value="Chromosome"/>
</dbReference>
<feature type="transmembrane region" description="Helical" evidence="2">
    <location>
        <begin position="52"/>
        <end position="75"/>
    </location>
</feature>
<feature type="region of interest" description="Disordered" evidence="1">
    <location>
        <begin position="236"/>
        <end position="256"/>
    </location>
</feature>
<sequence>MTRLKVLSWIGVLFVGQCFFLAMGQTWVFLAPFLLVFGWISFLQRVVPEVTFSGRAIAEALAVTGGLAVGTHVFLRRLWRQRRADSPEPSEWPVRWSVMLVALMVLLFTATMASVGVAHHVGWMMSGRVPLTVSSWPQWNIDGSRSAGLLCDSALTHVRAGTPMEQLSLKLLKDPETRARAEALHIVSVVSEDKETYLLVFPRDPRSREEAGGAFCGQGMERARTLDSAAVQAWLREPGLPPPPPPSPESVQRGLP</sequence>
<keyword evidence="2" id="KW-0812">Transmembrane</keyword>
<evidence type="ECO:0000256" key="1">
    <source>
        <dbReference type="SAM" id="MobiDB-lite"/>
    </source>
</evidence>
<evidence type="ECO:0000313" key="3">
    <source>
        <dbReference type="EMBL" id="QSQ14337.1"/>
    </source>
</evidence>
<name>A0ABX7N6D2_9BACT</name>
<keyword evidence="4" id="KW-1185">Reference proteome</keyword>
<evidence type="ECO:0000256" key="2">
    <source>
        <dbReference type="SAM" id="Phobius"/>
    </source>
</evidence>
<dbReference type="EMBL" id="CP071091">
    <property type="protein sequence ID" value="QSQ14337.1"/>
    <property type="molecule type" value="Genomic_DNA"/>
</dbReference>
<dbReference type="RefSeq" id="WP_206716120.1">
    <property type="nucleotide sequence ID" value="NZ_CP071091.1"/>
</dbReference>
<organism evidence="3 4">
    <name type="scientific">Myxococcus landrumensis</name>
    <dbReference type="NCBI Taxonomy" id="2813577"/>
    <lineage>
        <taxon>Bacteria</taxon>
        <taxon>Pseudomonadati</taxon>
        <taxon>Myxococcota</taxon>
        <taxon>Myxococcia</taxon>
        <taxon>Myxococcales</taxon>
        <taxon>Cystobacterineae</taxon>
        <taxon>Myxococcaceae</taxon>
        <taxon>Myxococcus</taxon>
    </lineage>
</organism>
<evidence type="ECO:0000313" key="4">
    <source>
        <dbReference type="Proteomes" id="UP000663090"/>
    </source>
</evidence>
<proteinExistence type="predicted"/>
<protein>
    <recommendedName>
        <fullName evidence="5">Lipoprotein</fullName>
    </recommendedName>
</protein>
<feature type="compositionally biased region" description="Pro residues" evidence="1">
    <location>
        <begin position="239"/>
        <end position="248"/>
    </location>
</feature>
<keyword evidence="2" id="KW-0472">Membrane</keyword>
<evidence type="ECO:0008006" key="5">
    <source>
        <dbReference type="Google" id="ProtNLM"/>
    </source>
</evidence>
<feature type="transmembrane region" description="Helical" evidence="2">
    <location>
        <begin position="12"/>
        <end position="40"/>
    </location>
</feature>
<keyword evidence="2" id="KW-1133">Transmembrane helix</keyword>
<accession>A0ABX7N6D2</accession>
<gene>
    <name evidence="3" type="ORF">JY572_39580</name>
</gene>